<dbReference type="InterPro" id="IPR058651">
    <property type="entry name" value="HTH_VMAP-M9"/>
</dbReference>
<evidence type="ECO:0000256" key="3">
    <source>
        <dbReference type="PROSITE-ProRule" id="PRU00221"/>
    </source>
</evidence>
<dbReference type="PROSITE" id="PS50082">
    <property type="entry name" value="WD_REPEATS_2"/>
    <property type="match status" value="2"/>
</dbReference>
<evidence type="ECO:0000256" key="1">
    <source>
        <dbReference type="ARBA" id="ARBA00022574"/>
    </source>
</evidence>
<feature type="domain" description="NB-ARC" evidence="4">
    <location>
        <begin position="132"/>
        <end position="228"/>
    </location>
</feature>
<comment type="caution">
    <text evidence="6">The sequence shown here is derived from an EMBL/GenBank/DDBJ whole genome shotgun (WGS) entry which is preliminary data.</text>
</comment>
<dbReference type="Gene3D" id="3.40.50.300">
    <property type="entry name" value="P-loop containing nucleotide triphosphate hydrolases"/>
    <property type="match status" value="1"/>
</dbReference>
<dbReference type="InterPro" id="IPR019775">
    <property type="entry name" value="WD40_repeat_CS"/>
</dbReference>
<dbReference type="PROSITE" id="PS00678">
    <property type="entry name" value="WD_REPEATS_1"/>
    <property type="match status" value="1"/>
</dbReference>
<sequence length="806" mass="90447">MKVEEALEVLETVLPPGSLNAVKRKVFSQAWEGKAYSEIAEQAGYDPDYIKGVAANLWQSLSGVLDEKVTKKNFRALLRQKFGTHKSCLAKTELNIQQYIFQSSTETKKTLSKPKIDWGEAIDVSVFYGRSQELNQLQQYIIGDGCRLVALLGMGGIGKTAVAAKVAQQLQNEFDYIIWRSLRHAPSLETILTQLVSFLSQQECSQGELSKLIEYLRNSRCLIILDSVESILQTGCTGHYRPGYENYSQLFHLIGETSHSSSLILTSREKPPEVAAFESIDAAVRSLQLLGSKEVAHALLKTNKILGSETQKQQLSEYYSYSPLALKIVTSSITDLFDGDLSEFLQHGTTTFNGIRRLLDQHFQRLSELEKKIIVWLAINQDWTNVKKLQTDIVPAISKANLLESLEALIWRSLVKKKSSMYTVEPVVMEYILHYLIEQVVAELTTANLDLFLSHSLIITTGKRYIKERQNKLIIEPIARQLSTIFSSTRALEQQLLLILNKLQASETSLCGYGIENLINLCMKLQIDLMVGDISPCQIESHKSANTCSQKAIEVLSTVNSKSSNYCTIVPEKLCPAISQADRQKCHESNNSQLLDRSSCVCPTNSVNLSEQTCLEPAKQEDENLLDCPMLLEKMQIPTLGNIAVIASSPNRDFLAIADKLGEIRLLPMVNHQPHLVFEGHTQEIHSIVWSPDGNLLATGSSDQTVRLWDINTGKCLHIFEGHKARINSLVWSQNNQTIASRSEDETIKLWDISTGECLHTWLAENFLQSSTNLDLLSIDMYEFLAPTFYDVECPVSLSINQISFF</sequence>
<dbReference type="PANTHER" id="PTHR19848:SF8">
    <property type="entry name" value="F-BOX AND WD REPEAT DOMAIN CONTAINING 7"/>
    <property type="match status" value="1"/>
</dbReference>
<feature type="repeat" description="WD" evidence="3">
    <location>
        <begin position="678"/>
        <end position="719"/>
    </location>
</feature>
<feature type="repeat" description="WD" evidence="3">
    <location>
        <begin position="720"/>
        <end position="761"/>
    </location>
</feature>
<evidence type="ECO:0000259" key="4">
    <source>
        <dbReference type="Pfam" id="PF00931"/>
    </source>
</evidence>
<evidence type="ECO:0000313" key="7">
    <source>
        <dbReference type="Proteomes" id="UP000269154"/>
    </source>
</evidence>
<accession>A0A3N6PC85</accession>
<evidence type="ECO:0000259" key="5">
    <source>
        <dbReference type="Pfam" id="PF26355"/>
    </source>
</evidence>
<dbReference type="Gene3D" id="2.130.10.10">
    <property type="entry name" value="YVTN repeat-like/Quinoprotein amine dehydrogenase"/>
    <property type="match status" value="1"/>
</dbReference>
<dbReference type="InterPro" id="IPR001680">
    <property type="entry name" value="WD40_rpt"/>
</dbReference>
<reference evidence="6 7" key="1">
    <citation type="journal article" date="2018" name="ACS Chem. Biol.">
        <title>Ketoreductase domain dysfunction expands chemodiversity: malyngamide biosynthesis in the cyanobacterium Okeania hirsuta.</title>
        <authorList>
            <person name="Moss N.A."/>
            <person name="Leao T."/>
            <person name="Rankin M."/>
            <person name="McCullough T.M."/>
            <person name="Qu P."/>
            <person name="Korobeynikov A."/>
            <person name="Smith J.L."/>
            <person name="Gerwick L."/>
            <person name="Gerwick W.H."/>
        </authorList>
    </citation>
    <scope>NUCLEOTIDE SEQUENCE [LARGE SCALE GENOMIC DNA]</scope>
    <source>
        <strain evidence="6 7">PAB10Feb10-1</strain>
    </source>
</reference>
<name>A0A3N6PC85_9CYAN</name>
<dbReference type="InterPro" id="IPR002182">
    <property type="entry name" value="NB-ARC"/>
</dbReference>
<dbReference type="Proteomes" id="UP000269154">
    <property type="component" value="Unassembled WGS sequence"/>
</dbReference>
<keyword evidence="1 3" id="KW-0853">WD repeat</keyword>
<dbReference type="GO" id="GO:0043531">
    <property type="term" value="F:ADP binding"/>
    <property type="evidence" value="ECO:0007669"/>
    <property type="project" value="InterPro"/>
</dbReference>
<dbReference type="InterPro" id="IPR027417">
    <property type="entry name" value="P-loop_NTPase"/>
</dbReference>
<keyword evidence="2" id="KW-0677">Repeat</keyword>
<dbReference type="Pfam" id="PF00400">
    <property type="entry name" value="WD40"/>
    <property type="match status" value="2"/>
</dbReference>
<protein>
    <submittedName>
        <fullName evidence="6">NACHT domain-containing protein</fullName>
    </submittedName>
</protein>
<dbReference type="InterPro" id="IPR036322">
    <property type="entry name" value="WD40_repeat_dom_sf"/>
</dbReference>
<evidence type="ECO:0000313" key="6">
    <source>
        <dbReference type="EMBL" id="RQH43537.1"/>
    </source>
</evidence>
<dbReference type="SUPFAM" id="SSF52540">
    <property type="entry name" value="P-loop containing nucleoside triphosphate hydrolases"/>
    <property type="match status" value="1"/>
</dbReference>
<dbReference type="InterPro" id="IPR015943">
    <property type="entry name" value="WD40/YVTN_repeat-like_dom_sf"/>
</dbReference>
<dbReference type="Pfam" id="PF00931">
    <property type="entry name" value="NB-ARC"/>
    <property type="match status" value="1"/>
</dbReference>
<dbReference type="SMART" id="SM00320">
    <property type="entry name" value="WD40"/>
    <property type="match status" value="2"/>
</dbReference>
<feature type="domain" description="vWA-MoxR associated protein N-terminal HTH" evidence="5">
    <location>
        <begin position="1"/>
        <end position="80"/>
    </location>
</feature>
<dbReference type="PROSITE" id="PS50294">
    <property type="entry name" value="WD_REPEATS_REGION"/>
    <property type="match status" value="2"/>
</dbReference>
<gene>
    <name evidence="6" type="ORF">D5R40_12785</name>
</gene>
<proteinExistence type="predicted"/>
<evidence type="ECO:0000256" key="2">
    <source>
        <dbReference type="ARBA" id="ARBA00022737"/>
    </source>
</evidence>
<dbReference type="PRINTS" id="PR00364">
    <property type="entry name" value="DISEASERSIST"/>
</dbReference>
<dbReference type="RefSeq" id="WP_124146434.1">
    <property type="nucleotide sequence ID" value="NZ_CAWOKI010000161.1"/>
</dbReference>
<dbReference type="OrthoDB" id="441260at2"/>
<dbReference type="AlphaFoldDB" id="A0A3N6PC85"/>
<dbReference type="SUPFAM" id="SSF50978">
    <property type="entry name" value="WD40 repeat-like"/>
    <property type="match status" value="1"/>
</dbReference>
<organism evidence="6 7">
    <name type="scientific">Okeania hirsuta</name>
    <dbReference type="NCBI Taxonomy" id="1458930"/>
    <lineage>
        <taxon>Bacteria</taxon>
        <taxon>Bacillati</taxon>
        <taxon>Cyanobacteriota</taxon>
        <taxon>Cyanophyceae</taxon>
        <taxon>Oscillatoriophycideae</taxon>
        <taxon>Oscillatoriales</taxon>
        <taxon>Microcoleaceae</taxon>
        <taxon>Okeania</taxon>
    </lineage>
</organism>
<dbReference type="PANTHER" id="PTHR19848">
    <property type="entry name" value="WD40 REPEAT PROTEIN"/>
    <property type="match status" value="1"/>
</dbReference>
<dbReference type="Pfam" id="PF26355">
    <property type="entry name" value="HTH_VMAP-M9"/>
    <property type="match status" value="1"/>
</dbReference>
<keyword evidence="7" id="KW-1185">Reference proteome</keyword>
<dbReference type="EMBL" id="RCBY01000060">
    <property type="protein sequence ID" value="RQH43537.1"/>
    <property type="molecule type" value="Genomic_DNA"/>
</dbReference>